<dbReference type="AlphaFoldDB" id="A0A5A7NS05"/>
<name>A0A5A7NS05_9MICC</name>
<keyword evidence="3" id="KW-1185">Reference proteome</keyword>
<organism evidence="2 3">
    <name type="scientific">Zafaria cholistanensis</name>
    <dbReference type="NCBI Taxonomy" id="1682741"/>
    <lineage>
        <taxon>Bacteria</taxon>
        <taxon>Bacillati</taxon>
        <taxon>Actinomycetota</taxon>
        <taxon>Actinomycetes</taxon>
        <taxon>Micrococcales</taxon>
        <taxon>Micrococcaceae</taxon>
        <taxon>Zafaria</taxon>
    </lineage>
</organism>
<accession>A0A5A7NS05</accession>
<comment type="caution">
    <text evidence="2">The sequence shown here is derived from an EMBL/GenBank/DDBJ whole genome shotgun (WGS) entry which is preliminary data.</text>
</comment>
<sequence>MLDRFLTYCHWAVCSNGTTVQQEKDRGWGRGGPGRRGPGSPARKGAGLPERGCGDVDSGGPGVEEALVS</sequence>
<protein>
    <submittedName>
        <fullName evidence="2">Uncharacterized protein</fullName>
    </submittedName>
</protein>
<evidence type="ECO:0000313" key="3">
    <source>
        <dbReference type="Proteomes" id="UP000325307"/>
    </source>
</evidence>
<evidence type="ECO:0000313" key="2">
    <source>
        <dbReference type="EMBL" id="GER23416.1"/>
    </source>
</evidence>
<gene>
    <name evidence="2" type="ORF">NCCP1664_19120</name>
</gene>
<evidence type="ECO:0000256" key="1">
    <source>
        <dbReference type="SAM" id="MobiDB-lite"/>
    </source>
</evidence>
<reference evidence="2 3" key="1">
    <citation type="submission" date="2019-09" db="EMBL/GenBank/DDBJ databases">
        <title>Arthrobacter zafarii sp. nov., a moderately thermotolerant and halotolerant actinobacterium isolated from Cholistan desert soil of Pakistan.</title>
        <authorList>
            <person name="Amin A."/>
            <person name="Ahmed I."/>
            <person name="Khalid N."/>
            <person name="Schumann P."/>
            <person name="Busse H.J."/>
            <person name="Khan I.U."/>
            <person name="Li S."/>
            <person name="Li W.J."/>
        </authorList>
    </citation>
    <scope>NUCLEOTIDE SEQUENCE [LARGE SCALE GENOMIC DNA]</scope>
    <source>
        <strain evidence="2 3">NCCP-1664</strain>
    </source>
</reference>
<feature type="region of interest" description="Disordered" evidence="1">
    <location>
        <begin position="19"/>
        <end position="69"/>
    </location>
</feature>
<dbReference type="Proteomes" id="UP000325307">
    <property type="component" value="Unassembled WGS sequence"/>
</dbReference>
<dbReference type="EMBL" id="BKDJ01000009">
    <property type="protein sequence ID" value="GER23416.1"/>
    <property type="molecule type" value="Genomic_DNA"/>
</dbReference>
<proteinExistence type="predicted"/>
<feature type="compositionally biased region" description="Low complexity" evidence="1">
    <location>
        <begin position="38"/>
        <end position="47"/>
    </location>
</feature>